<dbReference type="InterPro" id="IPR051364">
    <property type="entry name" value="Cytokinesis/Rho-signaling"/>
</dbReference>
<proteinExistence type="predicted"/>
<dbReference type="OrthoDB" id="5817051at2759"/>
<gene>
    <name evidence="3" type="ORF">FBUS_03556</name>
</gene>
<comment type="caution">
    <text evidence="3">The sequence shown here is derived from an EMBL/GenBank/DDBJ whole genome shotgun (WGS) entry which is preliminary data.</text>
</comment>
<dbReference type="PANTHER" id="PTHR21538:SF24">
    <property type="entry name" value="PH DOMAIN-CONTAINING PROTEIN"/>
    <property type="match status" value="1"/>
</dbReference>
<dbReference type="AlphaFoldDB" id="A0A8E0VGP9"/>
<evidence type="ECO:0000259" key="2">
    <source>
        <dbReference type="Pfam" id="PF08174"/>
    </source>
</evidence>
<feature type="compositionally biased region" description="Polar residues" evidence="1">
    <location>
        <begin position="684"/>
        <end position="713"/>
    </location>
</feature>
<feature type="domain" description="Anillin homology" evidence="2">
    <location>
        <begin position="222"/>
        <end position="341"/>
    </location>
</feature>
<keyword evidence="4" id="KW-1185">Reference proteome</keyword>
<protein>
    <recommendedName>
        <fullName evidence="2">Anillin homology domain-containing protein</fullName>
    </recommendedName>
</protein>
<evidence type="ECO:0000313" key="3">
    <source>
        <dbReference type="EMBL" id="KAA0192762.1"/>
    </source>
</evidence>
<dbReference type="Pfam" id="PF08174">
    <property type="entry name" value="Anillin"/>
    <property type="match status" value="1"/>
</dbReference>
<evidence type="ECO:0000313" key="4">
    <source>
        <dbReference type="Proteomes" id="UP000728185"/>
    </source>
</evidence>
<organism evidence="3 4">
    <name type="scientific">Fasciolopsis buskii</name>
    <dbReference type="NCBI Taxonomy" id="27845"/>
    <lineage>
        <taxon>Eukaryota</taxon>
        <taxon>Metazoa</taxon>
        <taxon>Spiralia</taxon>
        <taxon>Lophotrochozoa</taxon>
        <taxon>Platyhelminthes</taxon>
        <taxon>Trematoda</taxon>
        <taxon>Digenea</taxon>
        <taxon>Plagiorchiida</taxon>
        <taxon>Echinostomata</taxon>
        <taxon>Echinostomatoidea</taxon>
        <taxon>Fasciolidae</taxon>
        <taxon>Fasciolopsis</taxon>
    </lineage>
</organism>
<feature type="region of interest" description="Disordered" evidence="1">
    <location>
        <begin position="665"/>
        <end position="715"/>
    </location>
</feature>
<dbReference type="InterPro" id="IPR012966">
    <property type="entry name" value="AHD"/>
</dbReference>
<dbReference type="GO" id="GO:0005826">
    <property type="term" value="C:actomyosin contractile ring"/>
    <property type="evidence" value="ECO:0007669"/>
    <property type="project" value="TreeGrafter"/>
</dbReference>
<name>A0A8E0VGP9_9TREM</name>
<dbReference type="GO" id="GO:0000915">
    <property type="term" value="P:actomyosin contractile ring assembly"/>
    <property type="evidence" value="ECO:0007669"/>
    <property type="project" value="TreeGrafter"/>
</dbReference>
<sequence length="1047" mass="115639">MSRINHRVGRNKRLDKPILRHPRDSALLLSPVPDWAADGAVSVMFSRGPFGVCLETNKLNVHELLIHIHLQNPELQQELERCLKLRDGASRILPLAQNRLQQLDALKTLFVTNERVLLCLQRVQREKVEDALSANQSLDSSASGENLHSQSETAAVAVRSRHHAQAGLAKLCLSDIRIPLLWRDGPLGVNMQIFLQRLIPQSQSLLVTASLLAGSGDSADRSDTGEQCDGYAVFCLARLGHTIRETRLIFDIQPGTSDVEFDDKLTFDNVTEDFRLVFEVYAFPPSILARSASVFSRCRTLLMDSTRRNLDMLDSAQSTGKGSFSFSSVFELIGRCTVTSNDLIDQIRAHTLATGLHLLVSSQTTSPSGVTNHLLSTAVGSGPNGDLEVNGNETNCLDPSLDVMTHDTTRSNGVQPVIATARIDNNFAVPTERGLPLFGSVCFRIVAQPHSVQKPLHTGWLWIRKLTASPEQSPACLYWCELRDRHLWAYAVVENLRRDLSRISESQMAEDESVAAETESVRIGTNADEIDDRRDSQSRINLDNNSMEQFQMLQDSLPIVNEMDVKQNPEQLETGQQQLVSSTPQTTLQSPLQFDMLPPSHALHRRAIVPQQLNGTQSVTPNGSSRILKLVLAITPKTLFLDSAPTLRPISVRLFEDAEMLITPARSDYSEKQSPPQQPPVRCRSSSANTDQPTRLSFSGIQPPSGSSKNPLFSSPKAFRKMRNIKAQVKSRSLSNVKQLSSFVDFDDLDPALQTVPGCGSSMTLPTRGSTRPSLEDNLPWFTDSKVHHTHSKEPSSPSTSDVMRDNLTSTRRLSSSLDFVFSIPKSKPMPSKASPSETLPRFRRKKHHEVTLNRLSRSLENLCKPPRFIGSPEARRQDGNNGGTECITDADSVASEPVQESSIVFGYSAAEPSQPRGKQFSLYTFRIATASRVLSTTGNSIISSPTGESVPDRLTLGCCVTSSEVFEFGVSKPDLRNVLRSAVPCEADDSPSFANETGTEHWLNMFKAHVAEQSTWGPDAFSDTVRIPEVHLTARDVGTRRSLAFF</sequence>
<dbReference type="GO" id="GO:0000281">
    <property type="term" value="P:mitotic cytokinesis"/>
    <property type="evidence" value="ECO:0007669"/>
    <property type="project" value="TreeGrafter"/>
</dbReference>
<dbReference type="Proteomes" id="UP000728185">
    <property type="component" value="Unassembled WGS sequence"/>
</dbReference>
<dbReference type="PANTHER" id="PTHR21538">
    <property type="entry name" value="ANILLIN/RHOTEKIN RTKN"/>
    <property type="match status" value="1"/>
</dbReference>
<reference evidence="3" key="1">
    <citation type="submission" date="2019-05" db="EMBL/GenBank/DDBJ databases">
        <title>Annotation for the trematode Fasciolopsis buski.</title>
        <authorList>
            <person name="Choi Y.-J."/>
        </authorList>
    </citation>
    <scope>NUCLEOTIDE SEQUENCE</scope>
    <source>
        <strain evidence="3">HT</strain>
        <tissue evidence="3">Whole worm</tissue>
    </source>
</reference>
<evidence type="ECO:0000256" key="1">
    <source>
        <dbReference type="SAM" id="MobiDB-lite"/>
    </source>
</evidence>
<dbReference type="EMBL" id="LUCM01005486">
    <property type="protein sequence ID" value="KAA0192762.1"/>
    <property type="molecule type" value="Genomic_DNA"/>
</dbReference>
<dbReference type="GO" id="GO:0031106">
    <property type="term" value="P:septin ring organization"/>
    <property type="evidence" value="ECO:0007669"/>
    <property type="project" value="TreeGrafter"/>
</dbReference>
<feature type="region of interest" description="Disordered" evidence="1">
    <location>
        <begin position="511"/>
        <end position="535"/>
    </location>
</feature>
<accession>A0A8E0VGP9</accession>